<keyword evidence="3" id="KW-1185">Reference proteome</keyword>
<evidence type="ECO:0000313" key="2">
    <source>
        <dbReference type="EMBL" id="MDO3383578.1"/>
    </source>
</evidence>
<dbReference type="Pfam" id="PF05137">
    <property type="entry name" value="PilN"/>
    <property type="match status" value="1"/>
</dbReference>
<organism evidence="2 3">
    <name type="scientific">Gilvimarinus algae</name>
    <dbReference type="NCBI Taxonomy" id="3058037"/>
    <lineage>
        <taxon>Bacteria</taxon>
        <taxon>Pseudomonadati</taxon>
        <taxon>Pseudomonadota</taxon>
        <taxon>Gammaproteobacteria</taxon>
        <taxon>Cellvibrionales</taxon>
        <taxon>Cellvibrionaceae</taxon>
        <taxon>Gilvimarinus</taxon>
    </lineage>
</organism>
<feature type="transmembrane region" description="Helical" evidence="1">
    <location>
        <begin position="179"/>
        <end position="200"/>
    </location>
</feature>
<keyword evidence="1" id="KW-0812">Transmembrane</keyword>
<dbReference type="Proteomes" id="UP001168380">
    <property type="component" value="Unassembled WGS sequence"/>
</dbReference>
<dbReference type="InterPro" id="IPR007813">
    <property type="entry name" value="PilN"/>
</dbReference>
<dbReference type="PANTHER" id="PTHR40278:SF1">
    <property type="entry name" value="DNA UTILIZATION PROTEIN HOFN"/>
    <property type="match status" value="1"/>
</dbReference>
<dbReference type="EMBL" id="JAULRT010000062">
    <property type="protein sequence ID" value="MDO3383578.1"/>
    <property type="molecule type" value="Genomic_DNA"/>
</dbReference>
<accession>A0ABT8TKD9</accession>
<dbReference type="InterPro" id="IPR052534">
    <property type="entry name" value="Extracell_DNA_Util/SecSys_Comp"/>
</dbReference>
<protein>
    <submittedName>
        <fullName evidence="2">PilN domain-containing protein</fullName>
    </submittedName>
</protein>
<dbReference type="PANTHER" id="PTHR40278">
    <property type="entry name" value="DNA UTILIZATION PROTEIN HOFN"/>
    <property type="match status" value="1"/>
</dbReference>
<keyword evidence="1" id="KW-1133">Transmembrane helix</keyword>
<gene>
    <name evidence="2" type="ORF">QWI16_15460</name>
</gene>
<keyword evidence="1" id="KW-0472">Membrane</keyword>
<comment type="caution">
    <text evidence="2">The sequence shown here is derived from an EMBL/GenBank/DDBJ whole genome shotgun (WGS) entry which is preliminary data.</text>
</comment>
<evidence type="ECO:0000313" key="3">
    <source>
        <dbReference type="Proteomes" id="UP001168380"/>
    </source>
</evidence>
<dbReference type="RefSeq" id="WP_302714434.1">
    <property type="nucleotide sequence ID" value="NZ_JAULRT010000062.1"/>
</dbReference>
<evidence type="ECO:0000256" key="1">
    <source>
        <dbReference type="SAM" id="Phobius"/>
    </source>
</evidence>
<sequence>MATSSHQWVLFGIDLKNLWQEYRAAWREVFWQQGAVVRTALDEPVQLVPVDEVSSLLSEDRALAVELPDNLVLERQIRLPRSAQANVSNVIDAEVNASSPFAAEDTVYGWKVLENNSNTLVAGLALCSKSLIMEYLHRADLEPREGLEIWGRLGHEHIVIDGFGEGARHRRYRQRLHRLTILGTIVFVCLLLIFTTPVFYKLQQLEAVQTAYDQVRLEAGEIASLRAKLARRNELVEKLNAQVDDTTHPLLALNALTDLLDDDVWLSAYQQEGRVVEIQGTATNAAAMMQALAGNDIFDRVRATSAFRKLGNQNKERFQIEVTFAERSL</sequence>
<reference evidence="2" key="1">
    <citation type="submission" date="2023-07" db="EMBL/GenBank/DDBJ databases">
        <title>Gilvimarinus algae sp. nov., isolated from the surface of Kelp.</title>
        <authorList>
            <person name="Sun Y.Y."/>
            <person name="Gong Y."/>
            <person name="Du Z.J."/>
        </authorList>
    </citation>
    <scope>NUCLEOTIDE SEQUENCE</scope>
    <source>
        <strain evidence="2">SDUM040014</strain>
    </source>
</reference>
<proteinExistence type="predicted"/>
<name>A0ABT8TKD9_9GAMM</name>